<evidence type="ECO:0000256" key="4">
    <source>
        <dbReference type="RuleBase" id="RU003718"/>
    </source>
</evidence>
<gene>
    <name evidence="6" type="ORF">CISIN_1g010093mg</name>
</gene>
<dbReference type="CDD" id="cd03784">
    <property type="entry name" value="GT1_Gtf-like"/>
    <property type="match status" value="1"/>
</dbReference>
<dbReference type="FunFam" id="3.40.50.2000:FF:000071">
    <property type="entry name" value="Glycosyltransferase"/>
    <property type="match status" value="1"/>
</dbReference>
<dbReference type="STRING" id="2711.A0A067F9C3"/>
<dbReference type="Proteomes" id="UP000027120">
    <property type="component" value="Unassembled WGS sequence"/>
</dbReference>
<dbReference type="EC" id="2.4.1.-" evidence="5"/>
<sequence>MVIETQKNNKVAFTNNSSLSSYLIRKLNMGSEIPQLHVFFFPFMAHGHMIPIVDMAKLFATRGVKASVITTPANAPYVSKSVERANELGIEMDVKTIKFPSVEAGLPEGCENLDAITNEVNKGLIVKFFGATMKLQEPLEQLLQEHKPDCLVADTFFPWATDAAAKFGIPRLVFHGTSFFSLCASNCLALYEPHKKVSSDSEPFVMPHFPGEIKLTRNQLPDFVKQDMGDNDFSRLLKAIDDSDLRSYGVAVNSFYELEPAYADHYRKALGRRAWHIGPVSLCNRNFEDKALRGKQASIDELECLKWLNSKQPYSVVYVCFGSLANFTSAQLMEIATGLEASGRNFIWVVSKNKNDGGEGGNEDWLPEGFEKRMEGKGLIIRGWAPQVLILDHEAVGGFVTHCGWNSTLEAVAAGVPLVTWPVAAEQFYNEKMVNEILKIGVGVGIQKWCRIVGDFVKRETIEKAVNEIMVGDRAEEMRSRAKALGKMAKRAVENGGSSYSDLSALIEELRLSRHQSS</sequence>
<evidence type="ECO:0000256" key="3">
    <source>
        <dbReference type="ARBA" id="ARBA00022679"/>
    </source>
</evidence>
<dbReference type="AlphaFoldDB" id="A0A067F9C3"/>
<dbReference type="SMR" id="A0A067F9C3"/>
<dbReference type="PANTHER" id="PTHR48047:SF45">
    <property type="entry name" value="SCOPOLETIN GLUCOSYLTRANSFERASE-LIKE"/>
    <property type="match status" value="1"/>
</dbReference>
<evidence type="ECO:0000256" key="2">
    <source>
        <dbReference type="ARBA" id="ARBA00022676"/>
    </source>
</evidence>
<protein>
    <recommendedName>
        <fullName evidence="5">Glycosyltransferase</fullName>
        <ecNumber evidence="5">2.4.1.-</ecNumber>
    </recommendedName>
</protein>
<keyword evidence="7" id="KW-1185">Reference proteome</keyword>
<dbReference type="InterPro" id="IPR035595">
    <property type="entry name" value="UDP_glycos_trans_CS"/>
</dbReference>
<dbReference type="InterPro" id="IPR002213">
    <property type="entry name" value="UDP_glucos_trans"/>
</dbReference>
<dbReference type="PaxDb" id="2711-XP_006487031.1"/>
<dbReference type="EMBL" id="KK784937">
    <property type="protein sequence ID" value="KDO59781.1"/>
    <property type="molecule type" value="Genomic_DNA"/>
</dbReference>
<organism evidence="6 7">
    <name type="scientific">Citrus sinensis</name>
    <name type="common">Sweet orange</name>
    <name type="synonym">Citrus aurantium var. sinensis</name>
    <dbReference type="NCBI Taxonomy" id="2711"/>
    <lineage>
        <taxon>Eukaryota</taxon>
        <taxon>Viridiplantae</taxon>
        <taxon>Streptophyta</taxon>
        <taxon>Embryophyta</taxon>
        <taxon>Tracheophyta</taxon>
        <taxon>Spermatophyta</taxon>
        <taxon>Magnoliopsida</taxon>
        <taxon>eudicotyledons</taxon>
        <taxon>Gunneridae</taxon>
        <taxon>Pentapetalae</taxon>
        <taxon>rosids</taxon>
        <taxon>malvids</taxon>
        <taxon>Sapindales</taxon>
        <taxon>Rutaceae</taxon>
        <taxon>Aurantioideae</taxon>
        <taxon>Citrus</taxon>
    </lineage>
</organism>
<keyword evidence="2 4" id="KW-0328">Glycosyltransferase</keyword>
<evidence type="ECO:0000256" key="5">
    <source>
        <dbReference type="RuleBase" id="RU362057"/>
    </source>
</evidence>
<dbReference type="PROSITE" id="PS00375">
    <property type="entry name" value="UDPGT"/>
    <property type="match status" value="1"/>
</dbReference>
<evidence type="ECO:0000313" key="6">
    <source>
        <dbReference type="EMBL" id="KDO59781.1"/>
    </source>
</evidence>
<dbReference type="Pfam" id="PF00201">
    <property type="entry name" value="UDPGT"/>
    <property type="match status" value="1"/>
</dbReference>
<dbReference type="KEGG" id="cit:102615640"/>
<proteinExistence type="inferred from homology"/>
<reference evidence="6 7" key="1">
    <citation type="submission" date="2014-04" db="EMBL/GenBank/DDBJ databases">
        <authorList>
            <consortium name="International Citrus Genome Consortium"/>
            <person name="Gmitter F."/>
            <person name="Chen C."/>
            <person name="Farmerie W."/>
            <person name="Harkins T."/>
            <person name="Desany B."/>
            <person name="Mohiuddin M."/>
            <person name="Kodira C."/>
            <person name="Borodovsky M."/>
            <person name="Lomsadze A."/>
            <person name="Burns P."/>
            <person name="Jenkins J."/>
            <person name="Prochnik S."/>
            <person name="Shu S."/>
            <person name="Chapman J."/>
            <person name="Pitluck S."/>
            <person name="Schmutz J."/>
            <person name="Rokhsar D."/>
        </authorList>
    </citation>
    <scope>NUCLEOTIDE SEQUENCE</scope>
</reference>
<name>A0A067F9C3_CITSI</name>
<evidence type="ECO:0000256" key="1">
    <source>
        <dbReference type="ARBA" id="ARBA00009995"/>
    </source>
</evidence>
<evidence type="ECO:0000313" key="7">
    <source>
        <dbReference type="Proteomes" id="UP000027120"/>
    </source>
</evidence>
<dbReference type="Gene3D" id="3.40.50.2000">
    <property type="entry name" value="Glycogen Phosphorylase B"/>
    <property type="match status" value="2"/>
</dbReference>
<dbReference type="FunFam" id="3.40.50.2000:FF:000047">
    <property type="entry name" value="Glycosyltransferase"/>
    <property type="match status" value="1"/>
</dbReference>
<dbReference type="SUPFAM" id="SSF53756">
    <property type="entry name" value="UDP-Glycosyltransferase/glycogen phosphorylase"/>
    <property type="match status" value="1"/>
</dbReference>
<dbReference type="PANTHER" id="PTHR48047">
    <property type="entry name" value="GLYCOSYLTRANSFERASE"/>
    <property type="match status" value="1"/>
</dbReference>
<dbReference type="GO" id="GO:0035251">
    <property type="term" value="F:UDP-glucosyltransferase activity"/>
    <property type="evidence" value="ECO:0000318"/>
    <property type="project" value="GO_Central"/>
</dbReference>
<comment type="similarity">
    <text evidence="1 4">Belongs to the UDP-glycosyltransferase family.</text>
</comment>
<keyword evidence="3 4" id="KW-0808">Transferase</keyword>
<accession>A0A067F9C3</accession>
<dbReference type="eggNOG" id="KOG1192">
    <property type="taxonomic scope" value="Eukaryota"/>
</dbReference>